<dbReference type="Proteomes" id="UP000281547">
    <property type="component" value="Unassembled WGS sequence"/>
</dbReference>
<evidence type="ECO:0000313" key="1">
    <source>
        <dbReference type="EMBL" id="RUT29983.1"/>
    </source>
</evidence>
<comment type="caution">
    <text evidence="1">The sequence shown here is derived from an EMBL/GenBank/DDBJ whole genome shotgun (WGS) entry which is preliminary data.</text>
</comment>
<protein>
    <submittedName>
        <fullName evidence="1">Uncharacterized protein</fullName>
    </submittedName>
</protein>
<evidence type="ECO:0000313" key="2">
    <source>
        <dbReference type="Proteomes" id="UP000281547"/>
    </source>
</evidence>
<dbReference type="AlphaFoldDB" id="A0A433X7G0"/>
<proteinExistence type="predicted"/>
<accession>A0A433X7G0</accession>
<sequence>MFAEIAVSYVKIRLPRGILKVKRSHQLRRRERDRQVPVWRVGSVYIVWSPNAETSRRDAE</sequence>
<dbReference type="EMBL" id="RZNJ01000004">
    <property type="protein sequence ID" value="RUT29983.1"/>
    <property type="molecule type" value="Genomic_DNA"/>
</dbReference>
<organism evidence="1 2">
    <name type="scientific">Arsenicitalea aurantiaca</name>
    <dbReference type="NCBI Taxonomy" id="1783274"/>
    <lineage>
        <taxon>Bacteria</taxon>
        <taxon>Pseudomonadati</taxon>
        <taxon>Pseudomonadota</taxon>
        <taxon>Alphaproteobacteria</taxon>
        <taxon>Hyphomicrobiales</taxon>
        <taxon>Devosiaceae</taxon>
        <taxon>Arsenicitalea</taxon>
    </lineage>
</organism>
<keyword evidence="2" id="KW-1185">Reference proteome</keyword>
<name>A0A433X7G0_9HYPH</name>
<gene>
    <name evidence="1" type="ORF">EMQ25_11630</name>
</gene>
<reference evidence="1 2" key="1">
    <citation type="journal article" date="2016" name="Int. J. Syst. Evol. Microbiol.">
        <title>Arsenicitalea aurantiaca gen. nov., sp. nov., a new member of the family Hyphomicrobiaceae, isolated from high-arsenic sediment.</title>
        <authorList>
            <person name="Mu Y."/>
            <person name="Zhou L."/>
            <person name="Zeng X.C."/>
            <person name="Liu L."/>
            <person name="Pan Y."/>
            <person name="Chen X."/>
            <person name="Wang J."/>
            <person name="Li S."/>
            <person name="Li W.J."/>
            <person name="Wang Y."/>
        </authorList>
    </citation>
    <scope>NUCLEOTIDE SEQUENCE [LARGE SCALE GENOMIC DNA]</scope>
    <source>
        <strain evidence="1 2">42-50</strain>
    </source>
</reference>